<evidence type="ECO:0000313" key="2">
    <source>
        <dbReference type="Proteomes" id="UP000774326"/>
    </source>
</evidence>
<reference evidence="1" key="1">
    <citation type="journal article" date="2021" name="Open Biol.">
        <title>Shared evolutionary footprints suggest mitochondrial oxidative damage underlies multiple complex I losses in fungi.</title>
        <authorList>
            <person name="Schikora-Tamarit M.A."/>
            <person name="Marcet-Houben M."/>
            <person name="Nosek J."/>
            <person name="Gabaldon T."/>
        </authorList>
    </citation>
    <scope>NUCLEOTIDE SEQUENCE</scope>
    <source>
        <strain evidence="1">CBS2887</strain>
    </source>
</reference>
<evidence type="ECO:0000313" key="1">
    <source>
        <dbReference type="EMBL" id="KAH3683385.1"/>
    </source>
</evidence>
<sequence>MVFKSTLTWMKDKSSFVTFIEATPAKWKVFKVICVPGSPIDCAPMAPTAVPGSTLARLYFCNEMVRNFNTQARVILQSWSTAASWASEALESKSKSAGFSDGDQMAQIVVTDKGSLQRLQHGVSHVDNLKRFQATVCSGEGHVVGMVPSSDEINRFGVTFHVERIQPITTVGELDNPIRRRSHGVVIAWNRNSGGDNPEKKEFLTNPLDCGVLEFLAKCGKDLSWNPSGTRLPAMICCPTTATICDTFNVDPFDPHVAMINGALEESNSLMQTSPTSSLTLDNSPPILASKRGFVHDTGKNLGSSNNDKPVVRRHFIPPMLLFRSGVCLVLGVQINNDWGFGVRLDQHGENLLTGPHENRLHDRWRRQIELQVGITHHGKQLCERGSVEERILMRDQVGPRDEILRGGNDRLTGFRSQQVVLNPHQVDSLGSGFLCLWHVQVHLVTVEISIVWRTHTLVQSESSPWADLGVVRKDGKSVKRRLSVEKHNVAVFDVSLNDVTVV</sequence>
<dbReference type="Proteomes" id="UP000774326">
    <property type="component" value="Unassembled WGS sequence"/>
</dbReference>
<dbReference type="OrthoDB" id="10637303at2759"/>
<name>A0A9P8Q5A0_WICPI</name>
<reference evidence="1" key="2">
    <citation type="submission" date="2021-01" db="EMBL/GenBank/DDBJ databases">
        <authorList>
            <person name="Schikora-Tamarit M.A."/>
        </authorList>
    </citation>
    <scope>NUCLEOTIDE SEQUENCE</scope>
    <source>
        <strain evidence="1">CBS2887</strain>
    </source>
</reference>
<dbReference type="AlphaFoldDB" id="A0A9P8Q5A0"/>
<keyword evidence="2" id="KW-1185">Reference proteome</keyword>
<gene>
    <name evidence="1" type="ORF">WICPIJ_005643</name>
</gene>
<dbReference type="EMBL" id="JAEUBG010003145">
    <property type="protein sequence ID" value="KAH3683385.1"/>
    <property type="molecule type" value="Genomic_DNA"/>
</dbReference>
<proteinExistence type="predicted"/>
<accession>A0A9P8Q5A0</accession>
<organism evidence="1 2">
    <name type="scientific">Wickerhamomyces pijperi</name>
    <name type="common">Yeast</name>
    <name type="synonym">Pichia pijperi</name>
    <dbReference type="NCBI Taxonomy" id="599730"/>
    <lineage>
        <taxon>Eukaryota</taxon>
        <taxon>Fungi</taxon>
        <taxon>Dikarya</taxon>
        <taxon>Ascomycota</taxon>
        <taxon>Saccharomycotina</taxon>
        <taxon>Saccharomycetes</taxon>
        <taxon>Phaffomycetales</taxon>
        <taxon>Wickerhamomycetaceae</taxon>
        <taxon>Wickerhamomyces</taxon>
    </lineage>
</organism>
<comment type="caution">
    <text evidence="1">The sequence shown here is derived from an EMBL/GenBank/DDBJ whole genome shotgun (WGS) entry which is preliminary data.</text>
</comment>
<protein>
    <submittedName>
        <fullName evidence="1">Uncharacterized protein</fullName>
    </submittedName>
</protein>